<dbReference type="UniPathway" id="UPA00538">
    <property type="reaction ID" value="UER00592"/>
</dbReference>
<dbReference type="EMBL" id="UINC01001950">
    <property type="protein sequence ID" value="SUZ91127.1"/>
    <property type="molecule type" value="Genomic_DNA"/>
</dbReference>
<dbReference type="InterPro" id="IPR020605">
    <property type="entry name" value="Octanoyltransferase_CS"/>
</dbReference>
<evidence type="ECO:0000313" key="6">
    <source>
        <dbReference type="EMBL" id="SUZ91127.1"/>
    </source>
</evidence>
<dbReference type="HAMAP" id="MF_00013">
    <property type="entry name" value="LipB"/>
    <property type="match status" value="1"/>
</dbReference>
<evidence type="ECO:0000256" key="4">
    <source>
        <dbReference type="ARBA" id="ARBA00023315"/>
    </source>
</evidence>
<evidence type="ECO:0000256" key="3">
    <source>
        <dbReference type="ARBA" id="ARBA00022679"/>
    </source>
</evidence>
<name>A0A381RMJ1_9ZZZZ</name>
<organism evidence="6">
    <name type="scientific">marine metagenome</name>
    <dbReference type="NCBI Taxonomy" id="408172"/>
    <lineage>
        <taxon>unclassified sequences</taxon>
        <taxon>metagenomes</taxon>
        <taxon>ecological metagenomes</taxon>
    </lineage>
</organism>
<dbReference type="GO" id="GO:0009249">
    <property type="term" value="P:protein lipoylation"/>
    <property type="evidence" value="ECO:0007669"/>
    <property type="project" value="InterPro"/>
</dbReference>
<reference evidence="6" key="1">
    <citation type="submission" date="2018-05" db="EMBL/GenBank/DDBJ databases">
        <authorList>
            <person name="Lanie J.A."/>
            <person name="Ng W.-L."/>
            <person name="Kazmierczak K.M."/>
            <person name="Andrzejewski T.M."/>
            <person name="Davidsen T.M."/>
            <person name="Wayne K.J."/>
            <person name="Tettelin H."/>
            <person name="Glass J.I."/>
            <person name="Rusch D."/>
            <person name="Podicherti R."/>
            <person name="Tsui H.-C.T."/>
            <person name="Winkler M.E."/>
        </authorList>
    </citation>
    <scope>NUCLEOTIDE SEQUENCE</scope>
</reference>
<evidence type="ECO:0000259" key="5">
    <source>
        <dbReference type="PROSITE" id="PS51733"/>
    </source>
</evidence>
<dbReference type="Gene3D" id="3.30.930.10">
    <property type="entry name" value="Bira Bifunctional Protein, Domain 2"/>
    <property type="match status" value="1"/>
</dbReference>
<keyword evidence="4" id="KW-0012">Acyltransferase</keyword>
<protein>
    <recommendedName>
        <fullName evidence="2">lipoyl(octanoyl) transferase</fullName>
        <ecNumber evidence="2">2.3.1.181</ecNumber>
    </recommendedName>
</protein>
<dbReference type="EC" id="2.3.1.181" evidence="2"/>
<accession>A0A381RMJ1</accession>
<sequence length="203" mass="23562">MQAYKKSWNFQKSLLKKRSNNEINDTLIFVEHEPVYTLGKNANENHILQNYPEEIKTFHIERGGDVTYHGPGQLVGYPILDLREYKKSISWYMRTLEQIIIDTLSEFNIQADRKNGLTGVWYKNEKIAALGVRVSKWITMHGFSLNINPDLNYYKSIIPCGIFEYGVTSMSKILNEEVDKELVKSALKIKFLDQFNINHLAGK</sequence>
<dbReference type="PROSITE" id="PS51733">
    <property type="entry name" value="BPL_LPL_CATALYTIC"/>
    <property type="match status" value="1"/>
</dbReference>
<dbReference type="PANTHER" id="PTHR10993">
    <property type="entry name" value="OCTANOYLTRANSFERASE"/>
    <property type="match status" value="1"/>
</dbReference>
<dbReference type="GO" id="GO:0033819">
    <property type="term" value="F:lipoyl(octanoyl) transferase activity"/>
    <property type="evidence" value="ECO:0007669"/>
    <property type="project" value="UniProtKB-EC"/>
</dbReference>
<dbReference type="CDD" id="cd16444">
    <property type="entry name" value="LipB"/>
    <property type="match status" value="1"/>
</dbReference>
<evidence type="ECO:0000256" key="1">
    <source>
        <dbReference type="ARBA" id="ARBA00004821"/>
    </source>
</evidence>
<keyword evidence="3" id="KW-0808">Transferase</keyword>
<dbReference type="PROSITE" id="PS01313">
    <property type="entry name" value="LIPB"/>
    <property type="match status" value="1"/>
</dbReference>
<dbReference type="Pfam" id="PF21948">
    <property type="entry name" value="LplA-B_cat"/>
    <property type="match status" value="1"/>
</dbReference>
<gene>
    <name evidence="6" type="ORF">METZ01_LOCUS43981</name>
</gene>
<dbReference type="AlphaFoldDB" id="A0A381RMJ1"/>
<dbReference type="PIRSF" id="PIRSF016262">
    <property type="entry name" value="LPLase"/>
    <property type="match status" value="1"/>
</dbReference>
<dbReference type="InterPro" id="IPR000544">
    <property type="entry name" value="Octanoyltransferase"/>
</dbReference>
<proteinExistence type="inferred from homology"/>
<dbReference type="NCBIfam" id="TIGR00214">
    <property type="entry name" value="lipB"/>
    <property type="match status" value="1"/>
</dbReference>
<dbReference type="NCBIfam" id="NF010925">
    <property type="entry name" value="PRK14345.1"/>
    <property type="match status" value="1"/>
</dbReference>
<feature type="domain" description="BPL/LPL catalytic" evidence="5">
    <location>
        <begin position="21"/>
        <end position="199"/>
    </location>
</feature>
<dbReference type="PANTHER" id="PTHR10993:SF7">
    <property type="entry name" value="LIPOYLTRANSFERASE 2, MITOCHONDRIAL-RELATED"/>
    <property type="match status" value="1"/>
</dbReference>
<evidence type="ECO:0000256" key="2">
    <source>
        <dbReference type="ARBA" id="ARBA00012334"/>
    </source>
</evidence>
<comment type="pathway">
    <text evidence="1">Protein modification; protein lipoylation via endogenous pathway; protein N(6)-(lipoyl)lysine from octanoyl-[acyl-carrier-protein]: step 1/2.</text>
</comment>
<dbReference type="InterPro" id="IPR045864">
    <property type="entry name" value="aa-tRNA-synth_II/BPL/LPL"/>
</dbReference>
<dbReference type="InterPro" id="IPR004143">
    <property type="entry name" value="BPL_LPL_catalytic"/>
</dbReference>
<dbReference type="SUPFAM" id="SSF55681">
    <property type="entry name" value="Class II aaRS and biotin synthetases"/>
    <property type="match status" value="1"/>
</dbReference>